<keyword evidence="7 9" id="KW-0472">Membrane</keyword>
<keyword evidence="4" id="KW-0997">Cell inner membrane</keyword>
<comment type="similarity">
    <text evidence="8">Belongs to the TRAP transporter small permease family.</text>
</comment>
<evidence type="ECO:0000313" key="12">
    <source>
        <dbReference type="Proteomes" id="UP000220752"/>
    </source>
</evidence>
<evidence type="ECO:0000256" key="2">
    <source>
        <dbReference type="ARBA" id="ARBA00022448"/>
    </source>
</evidence>
<keyword evidence="3" id="KW-1003">Cell membrane</keyword>
<accession>A0A2A6ZEI7</accession>
<sequence>MDKFRAVWEKVDTALFQILRHICAAILGALVAVVFYIFFGRYVMHNSPMWGEPFSLLCLVWLSLLGSVLVVRKNEHLAVTMFDEKLGKTGVFLTDILSTVCVVGFSIFLIVYGIKLAQQGANNNMAGINVPYSFMYSALPVTGVLNIFAVLGHWVLGRKESK</sequence>
<comment type="caution">
    <text evidence="11">The sequence shown here is derived from an EMBL/GenBank/DDBJ whole genome shotgun (WGS) entry which is preliminary data.</text>
</comment>
<dbReference type="InterPro" id="IPR055348">
    <property type="entry name" value="DctQ"/>
</dbReference>
<evidence type="ECO:0000256" key="3">
    <source>
        <dbReference type="ARBA" id="ARBA00022475"/>
    </source>
</evidence>
<feature type="transmembrane region" description="Helical" evidence="9">
    <location>
        <begin position="92"/>
        <end position="114"/>
    </location>
</feature>
<keyword evidence="5 9" id="KW-0812">Transmembrane</keyword>
<gene>
    <name evidence="11" type="ORF">CGS46_00270</name>
</gene>
<dbReference type="AlphaFoldDB" id="A0A2A6ZEI7"/>
<proteinExistence type="inferred from homology"/>
<dbReference type="GO" id="GO:0005886">
    <property type="term" value="C:plasma membrane"/>
    <property type="evidence" value="ECO:0007669"/>
    <property type="project" value="UniProtKB-SubCell"/>
</dbReference>
<evidence type="ECO:0000256" key="5">
    <source>
        <dbReference type="ARBA" id="ARBA00022692"/>
    </source>
</evidence>
<protein>
    <submittedName>
        <fullName evidence="11">TRAP transporter permease</fullName>
    </submittedName>
</protein>
<evidence type="ECO:0000256" key="1">
    <source>
        <dbReference type="ARBA" id="ARBA00004429"/>
    </source>
</evidence>
<feature type="transmembrane region" description="Helical" evidence="9">
    <location>
        <begin position="134"/>
        <end position="156"/>
    </location>
</feature>
<dbReference type="InterPro" id="IPR007387">
    <property type="entry name" value="TRAP_DctQ"/>
</dbReference>
<evidence type="ECO:0000313" key="11">
    <source>
        <dbReference type="EMBL" id="PDX59802.1"/>
    </source>
</evidence>
<dbReference type="Pfam" id="PF04290">
    <property type="entry name" value="DctQ"/>
    <property type="match status" value="1"/>
</dbReference>
<dbReference type="PANTHER" id="PTHR35011">
    <property type="entry name" value="2,3-DIKETO-L-GULONATE TRAP TRANSPORTER SMALL PERMEASE PROTEIN YIAM"/>
    <property type="match status" value="1"/>
</dbReference>
<name>A0A2A6ZEI7_9FIRM</name>
<feature type="transmembrane region" description="Helical" evidence="9">
    <location>
        <begin position="21"/>
        <end position="42"/>
    </location>
</feature>
<dbReference type="PANTHER" id="PTHR35011:SF11">
    <property type="entry name" value="TRAP TRANSPORTER SMALL PERMEASE PROTEIN"/>
    <property type="match status" value="1"/>
</dbReference>
<dbReference type="GO" id="GO:0015740">
    <property type="term" value="P:C4-dicarboxylate transport"/>
    <property type="evidence" value="ECO:0007669"/>
    <property type="project" value="TreeGrafter"/>
</dbReference>
<evidence type="ECO:0000256" key="7">
    <source>
        <dbReference type="ARBA" id="ARBA00023136"/>
    </source>
</evidence>
<dbReference type="GO" id="GO:0022857">
    <property type="term" value="F:transmembrane transporter activity"/>
    <property type="evidence" value="ECO:0007669"/>
    <property type="project" value="TreeGrafter"/>
</dbReference>
<evidence type="ECO:0000256" key="4">
    <source>
        <dbReference type="ARBA" id="ARBA00022519"/>
    </source>
</evidence>
<feature type="transmembrane region" description="Helical" evidence="9">
    <location>
        <begin position="54"/>
        <end position="71"/>
    </location>
</feature>
<dbReference type="Proteomes" id="UP000220752">
    <property type="component" value="Unassembled WGS sequence"/>
</dbReference>
<evidence type="ECO:0000256" key="6">
    <source>
        <dbReference type="ARBA" id="ARBA00022989"/>
    </source>
</evidence>
<organism evidence="11 12">
    <name type="scientific">Faecalibacterium langellae</name>
    <dbReference type="NCBI Taxonomy" id="3435293"/>
    <lineage>
        <taxon>Bacteria</taxon>
        <taxon>Bacillati</taxon>
        <taxon>Bacillota</taxon>
        <taxon>Clostridia</taxon>
        <taxon>Eubacteriales</taxon>
        <taxon>Oscillospiraceae</taxon>
        <taxon>Faecalibacterium</taxon>
    </lineage>
</organism>
<feature type="domain" description="Tripartite ATP-independent periplasmic transporters DctQ component" evidence="10">
    <location>
        <begin position="30"/>
        <end position="156"/>
    </location>
</feature>
<reference evidence="11 12" key="1">
    <citation type="journal article" date="2017" name="Front. Microbiol.">
        <title>New Insights into the Diversity of the Genus Faecalibacterium.</title>
        <authorList>
            <person name="Benevides L."/>
            <person name="Burman S."/>
            <person name="Martin R."/>
            <person name="Robert V."/>
            <person name="Thomas M."/>
            <person name="Miquel S."/>
            <person name="Chain F."/>
            <person name="Sokol H."/>
            <person name="Bermudez-Humaran L.G."/>
            <person name="Morrison M."/>
            <person name="Langella P."/>
            <person name="Azevedo V.A."/>
            <person name="Chatel J.M."/>
            <person name="Soares S."/>
        </authorList>
    </citation>
    <scope>NUCLEOTIDE SEQUENCE [LARGE SCALE GENOMIC DNA]</scope>
    <source>
        <strain evidence="12">CNCM I-4540</strain>
    </source>
</reference>
<evidence type="ECO:0000259" key="10">
    <source>
        <dbReference type="Pfam" id="PF04290"/>
    </source>
</evidence>
<evidence type="ECO:0000256" key="9">
    <source>
        <dbReference type="SAM" id="Phobius"/>
    </source>
</evidence>
<comment type="subcellular location">
    <subcellularLocation>
        <location evidence="1">Cell inner membrane</location>
        <topology evidence="1">Multi-pass membrane protein</topology>
    </subcellularLocation>
</comment>
<dbReference type="EMBL" id="NMTQ01000009">
    <property type="protein sequence ID" value="PDX59802.1"/>
    <property type="molecule type" value="Genomic_DNA"/>
</dbReference>
<keyword evidence="6 9" id="KW-1133">Transmembrane helix</keyword>
<keyword evidence="12" id="KW-1185">Reference proteome</keyword>
<evidence type="ECO:0000256" key="8">
    <source>
        <dbReference type="ARBA" id="ARBA00038436"/>
    </source>
</evidence>
<keyword evidence="2" id="KW-0813">Transport</keyword>